<evidence type="ECO:0000256" key="1">
    <source>
        <dbReference type="SAM" id="Phobius"/>
    </source>
</evidence>
<keyword evidence="1" id="KW-0812">Transmembrane</keyword>
<evidence type="ECO:0008006" key="3">
    <source>
        <dbReference type="Google" id="ProtNLM"/>
    </source>
</evidence>
<evidence type="ECO:0000313" key="2">
    <source>
        <dbReference type="EMBL" id="AKN40895.1"/>
    </source>
</evidence>
<proteinExistence type="predicted"/>
<dbReference type="EMBL" id="KP795710">
    <property type="protein sequence ID" value="AKN40895.1"/>
    <property type="molecule type" value="Genomic_DNA"/>
</dbReference>
<protein>
    <recommendedName>
        <fullName evidence="3">Conjugal transfer protein TraD</fullName>
    </recommendedName>
</protein>
<accession>A0A0H3ZX71</accession>
<reference evidence="2" key="1">
    <citation type="journal article" date="2015" name="MBio">
        <title>Eco-Evolutionary Dynamics of Episomes among Ecologically Cohesive Bacterial Populations.</title>
        <authorList>
            <person name="Xue H."/>
            <person name="Cordero O.X."/>
            <person name="Camas F.M."/>
            <person name="Trimble W."/>
            <person name="Meyer F."/>
            <person name="Guglielmini J."/>
            <person name="Rocha E.P."/>
            <person name="Polz M.F."/>
        </authorList>
    </citation>
    <scope>NUCLEOTIDE SEQUENCE</scope>
    <source>
        <strain evidence="2">FF_273</strain>
    </source>
</reference>
<keyword evidence="1" id="KW-1133">Transmembrane helix</keyword>
<keyword evidence="1" id="KW-0472">Membrane</keyword>
<organism evidence="2">
    <name type="scientific">Vibrio sp. FF_273</name>
    <dbReference type="NCBI Taxonomy" id="1652830"/>
    <lineage>
        <taxon>Bacteria</taxon>
        <taxon>Pseudomonadati</taxon>
        <taxon>Pseudomonadota</taxon>
        <taxon>Gammaproteobacteria</taxon>
        <taxon>Vibrionales</taxon>
        <taxon>Vibrionaceae</taxon>
        <taxon>Vibrio</taxon>
    </lineage>
</organism>
<name>A0A0H3ZX71_9VIBR</name>
<dbReference type="PROSITE" id="PS51257">
    <property type="entry name" value="PROKAR_LIPOPROTEIN"/>
    <property type="match status" value="1"/>
</dbReference>
<sequence length="123" mass="13808">MPTETRDQYASYQSLARKPLVAGIPVIALVIGCGLMLLTGFLGLAFFGAKGLVLPALIALVLLYIRIRSMEDSRAIEEMKWEAKGFLTRLRCQSSMISFTSIDDHPIRRKQHVSEWIKNNTPD</sequence>
<feature type="transmembrane region" description="Helical" evidence="1">
    <location>
        <begin position="44"/>
        <end position="65"/>
    </location>
</feature>
<dbReference type="AlphaFoldDB" id="A0A0H3ZX71"/>
<feature type="transmembrane region" description="Helical" evidence="1">
    <location>
        <begin position="20"/>
        <end position="38"/>
    </location>
</feature>